<reference evidence="1 2" key="1">
    <citation type="submission" date="2017-05" db="EMBL/GenBank/DDBJ databases">
        <title>The Genome Sequence of Enterococcus sp. 10A9_DIV0425.</title>
        <authorList>
            <consortium name="The Broad Institute Genomics Platform"/>
            <consortium name="The Broad Institute Genomic Center for Infectious Diseases"/>
            <person name="Earl A."/>
            <person name="Manson A."/>
            <person name="Schwartman J."/>
            <person name="Gilmore M."/>
            <person name="Abouelleil A."/>
            <person name="Cao P."/>
            <person name="Chapman S."/>
            <person name="Cusick C."/>
            <person name="Shea T."/>
            <person name="Young S."/>
            <person name="Neafsey D."/>
            <person name="Nusbaum C."/>
            <person name="Birren B."/>
        </authorList>
    </citation>
    <scope>NUCLEOTIDE SEQUENCE [LARGE SCALE GENOMIC DNA]</scope>
    <source>
        <strain evidence="1 2">10A9_DIV0425</strain>
    </source>
</reference>
<dbReference type="Proteomes" id="UP000194933">
    <property type="component" value="Unassembled WGS sequence"/>
</dbReference>
<dbReference type="EMBL" id="NGMO01000003">
    <property type="protein sequence ID" value="OTP10485.1"/>
    <property type="molecule type" value="Genomic_DNA"/>
</dbReference>
<dbReference type="RefSeq" id="WP_086285223.1">
    <property type="nucleotide sequence ID" value="NZ_NGMO01000003.1"/>
</dbReference>
<gene>
    <name evidence="1" type="ORF">A5844_002185</name>
</gene>
<accession>A0A242JYU7</accession>
<comment type="caution">
    <text evidence="1">The sequence shown here is derived from an EMBL/GenBank/DDBJ whole genome shotgun (WGS) entry which is preliminary data.</text>
</comment>
<evidence type="ECO:0000313" key="1">
    <source>
        <dbReference type="EMBL" id="OTP10485.1"/>
    </source>
</evidence>
<evidence type="ECO:0000313" key="2">
    <source>
        <dbReference type="Proteomes" id="UP000194933"/>
    </source>
</evidence>
<sequence>MEIGQVVKATTVNGNSITGKIEAIYNHTVLVSCGVQRELVTQKSLLLMELTKSINEISSNSESCL</sequence>
<dbReference type="AlphaFoldDB" id="A0A242JYU7"/>
<protein>
    <submittedName>
        <fullName evidence="1">Uncharacterized protein</fullName>
    </submittedName>
</protein>
<keyword evidence="2" id="KW-1185">Reference proteome</keyword>
<proteinExistence type="predicted"/>
<name>A0A242JYU7_9ENTE</name>
<organism evidence="1 2">
    <name type="scientific">Candidatus Enterococcus wittei</name>
    <dbReference type="NCBI Taxonomy" id="1987383"/>
    <lineage>
        <taxon>Bacteria</taxon>
        <taxon>Bacillati</taxon>
        <taxon>Bacillota</taxon>
        <taxon>Bacilli</taxon>
        <taxon>Lactobacillales</taxon>
        <taxon>Enterococcaceae</taxon>
        <taxon>Enterococcus</taxon>
    </lineage>
</organism>